<evidence type="ECO:0000313" key="3">
    <source>
        <dbReference type="Proteomes" id="UP001303373"/>
    </source>
</evidence>
<protein>
    <recommendedName>
        <fullName evidence="1">Phosphoribosyltransferase domain-containing protein</fullName>
    </recommendedName>
</protein>
<sequence length="672" mass="73987">MEHRTQCDAEKPTVIGLYGLPGCGKSTMLRSAKDRFGTQSFDFLEGSDAIADVVPGGLEAFKALPAIEKVDLREKAIFKVAKEAVAKGCVAVLAGHCSFWPAIDDTISWIFTEADASTYTHIIYLNTAAERIHEQCRSDSEKERETLSLCRLTEWQEEEKRRLREECYEHGILFSIVCSTGSKSDLEQVCRLIDDFGNQTQEANMSSIETALTAALNGRTIETMLVFDGDRTISVEDTGSMFWNQVAKLHHSADLCDALKTLFGSNLQYTYRAFEQCRILYEDTINKLGQAAYDQICDEVAMAVTILPEVHALLQLSADVEHVGALVVTCGQSRIWKKIMERVGLSGKVQVIGGGCLSDGFVVTPAVKRAVVSRLQHMHQNYVWAFGDSPLDLDMLQEADEAIVVVGDAHTRSQSVEDSLRRAVTVSGSTFRQMLVPRDVTPRLNTAEIPLVRVEDIEDDIKSRFVTHATDKAAAKLLMTPTRDARLSGPALRNAHHSVGWYLAVEYLTEVVGVEPYAIPHPKSGTTDGHQLLQEAKTLIVAIMRGGEPMALGVNDVIPKAMFKHANEATDLTDAHLKGVTTIILVDSVVNEGVTVRNFVEHIRDAQPSIRIVIIAGVIQSQSVSVNGSLRALARKHRKLHIIALRISGNKYTGSGTSDTGNRLFNTTHFDK</sequence>
<dbReference type="PANTHER" id="PTHR43344:SF20">
    <property type="entry name" value="URACIL PHOSPHORIBOSYLTRANSFERASE"/>
    <property type="match status" value="1"/>
</dbReference>
<gene>
    <name evidence="2" type="ORF">R9X50_00557900</name>
</gene>
<dbReference type="Gene3D" id="3.40.50.2020">
    <property type="match status" value="1"/>
</dbReference>
<dbReference type="EMBL" id="CP138588">
    <property type="protein sequence ID" value="WPH02711.1"/>
    <property type="molecule type" value="Genomic_DNA"/>
</dbReference>
<dbReference type="GO" id="GO:0006564">
    <property type="term" value="P:L-serine biosynthetic process"/>
    <property type="evidence" value="ECO:0007669"/>
    <property type="project" value="TreeGrafter"/>
</dbReference>
<dbReference type="InterPro" id="IPR000836">
    <property type="entry name" value="PRTase_dom"/>
</dbReference>
<dbReference type="Pfam" id="PF14681">
    <property type="entry name" value="UPRTase"/>
    <property type="match status" value="1"/>
</dbReference>
<evidence type="ECO:0000313" key="2">
    <source>
        <dbReference type="EMBL" id="WPH02711.1"/>
    </source>
</evidence>
<feature type="domain" description="Phosphoribosyltransferase" evidence="1">
    <location>
        <begin position="470"/>
        <end position="667"/>
    </location>
</feature>
<dbReference type="Gene3D" id="3.40.50.300">
    <property type="entry name" value="P-loop containing nucleotide triphosphate hydrolases"/>
    <property type="match status" value="1"/>
</dbReference>
<dbReference type="CDD" id="cd06223">
    <property type="entry name" value="PRTases_typeI"/>
    <property type="match status" value="1"/>
</dbReference>
<dbReference type="GO" id="GO:0036424">
    <property type="term" value="F:L-phosphoserine phosphatase activity"/>
    <property type="evidence" value="ECO:0007669"/>
    <property type="project" value="TreeGrafter"/>
</dbReference>
<dbReference type="SUPFAM" id="SSF56784">
    <property type="entry name" value="HAD-like"/>
    <property type="match status" value="1"/>
</dbReference>
<name>A0AAQ3M9X5_9PEZI</name>
<evidence type="ECO:0000259" key="1">
    <source>
        <dbReference type="Pfam" id="PF14681"/>
    </source>
</evidence>
<dbReference type="Proteomes" id="UP001303373">
    <property type="component" value="Chromosome 9"/>
</dbReference>
<dbReference type="Pfam" id="PF12710">
    <property type="entry name" value="HAD"/>
    <property type="match status" value="1"/>
</dbReference>
<dbReference type="Pfam" id="PF13207">
    <property type="entry name" value="AAA_17"/>
    <property type="match status" value="1"/>
</dbReference>
<dbReference type="GO" id="GO:0005737">
    <property type="term" value="C:cytoplasm"/>
    <property type="evidence" value="ECO:0007669"/>
    <property type="project" value="TreeGrafter"/>
</dbReference>
<dbReference type="InterPro" id="IPR029057">
    <property type="entry name" value="PRTase-like"/>
</dbReference>
<dbReference type="SUPFAM" id="SSF53271">
    <property type="entry name" value="PRTase-like"/>
    <property type="match status" value="1"/>
</dbReference>
<dbReference type="InterPro" id="IPR050582">
    <property type="entry name" value="HAD-like_SerB"/>
</dbReference>
<dbReference type="InterPro" id="IPR027417">
    <property type="entry name" value="P-loop_NTPase"/>
</dbReference>
<accession>A0AAQ3M9X5</accession>
<reference evidence="2 3" key="1">
    <citation type="submission" date="2023-11" db="EMBL/GenBank/DDBJ databases">
        <title>An acidophilic fungus is an integral part of prey digestion in a carnivorous sundew plant.</title>
        <authorList>
            <person name="Tsai I.J."/>
        </authorList>
    </citation>
    <scope>NUCLEOTIDE SEQUENCE [LARGE SCALE GENOMIC DNA]</scope>
    <source>
        <strain evidence="2">169a</strain>
    </source>
</reference>
<proteinExistence type="predicted"/>
<dbReference type="InterPro" id="IPR036412">
    <property type="entry name" value="HAD-like_sf"/>
</dbReference>
<dbReference type="SUPFAM" id="SSF52540">
    <property type="entry name" value="P-loop containing nucleoside triphosphate hydrolases"/>
    <property type="match status" value="1"/>
</dbReference>
<dbReference type="Gene3D" id="3.40.50.1000">
    <property type="entry name" value="HAD superfamily/HAD-like"/>
    <property type="match status" value="1"/>
</dbReference>
<dbReference type="AlphaFoldDB" id="A0AAQ3M9X5"/>
<dbReference type="GO" id="GO:0000287">
    <property type="term" value="F:magnesium ion binding"/>
    <property type="evidence" value="ECO:0007669"/>
    <property type="project" value="TreeGrafter"/>
</dbReference>
<keyword evidence="3" id="KW-1185">Reference proteome</keyword>
<dbReference type="InterPro" id="IPR023214">
    <property type="entry name" value="HAD_sf"/>
</dbReference>
<organism evidence="2 3">
    <name type="scientific">Acrodontium crateriforme</name>
    <dbReference type="NCBI Taxonomy" id="150365"/>
    <lineage>
        <taxon>Eukaryota</taxon>
        <taxon>Fungi</taxon>
        <taxon>Dikarya</taxon>
        <taxon>Ascomycota</taxon>
        <taxon>Pezizomycotina</taxon>
        <taxon>Dothideomycetes</taxon>
        <taxon>Dothideomycetidae</taxon>
        <taxon>Mycosphaerellales</taxon>
        <taxon>Teratosphaeriaceae</taxon>
        <taxon>Acrodontium</taxon>
    </lineage>
</organism>
<dbReference type="PANTHER" id="PTHR43344">
    <property type="entry name" value="PHOSPHOSERINE PHOSPHATASE"/>
    <property type="match status" value="1"/>
</dbReference>